<sequence length="89" mass="10176">MGNCCEVVDTRLEELLNSENQETKYSTPCHSRYTSYTATGSIHQNTLTDEVHCKLAKYRYQTSKLNTILEDSHEDLKSSPFLLKGVRCT</sequence>
<reference evidence="2 3" key="1">
    <citation type="submission" date="2016-11" db="EMBL/GenBank/DDBJ databases">
        <title>The macronuclear genome of Stentor coeruleus: a giant cell with tiny introns.</title>
        <authorList>
            <person name="Slabodnick M."/>
            <person name="Ruby J.G."/>
            <person name="Reiff S.B."/>
            <person name="Swart E.C."/>
            <person name="Gosai S."/>
            <person name="Prabakaran S."/>
            <person name="Witkowska E."/>
            <person name="Larue G.E."/>
            <person name="Fisher S."/>
            <person name="Freeman R.M."/>
            <person name="Gunawardena J."/>
            <person name="Chu W."/>
            <person name="Stover N.A."/>
            <person name="Gregory B.D."/>
            <person name="Nowacki M."/>
            <person name="Derisi J."/>
            <person name="Roy S.W."/>
            <person name="Marshall W.F."/>
            <person name="Sood P."/>
        </authorList>
    </citation>
    <scope>NUCLEOTIDE SEQUENCE [LARGE SCALE GENOMIC DNA]</scope>
    <source>
        <strain evidence="2">WM001</strain>
    </source>
</reference>
<accession>A0A1R2BKJ2</accession>
<evidence type="ECO:0000313" key="1">
    <source>
        <dbReference type="EMBL" id="OMJ66246.1"/>
    </source>
</evidence>
<dbReference type="Proteomes" id="UP000187209">
    <property type="component" value="Unassembled WGS sequence"/>
</dbReference>
<evidence type="ECO:0000313" key="2">
    <source>
        <dbReference type="EMBL" id="OMJ77278.1"/>
    </source>
</evidence>
<comment type="caution">
    <text evidence="2">The sequence shown here is derived from an EMBL/GenBank/DDBJ whole genome shotgun (WGS) entry which is preliminary data.</text>
</comment>
<name>A0A1R2BKJ2_9CILI</name>
<proteinExistence type="predicted"/>
<dbReference type="EMBL" id="MPUH01001773">
    <property type="protein sequence ID" value="OMJ66246.1"/>
    <property type="molecule type" value="Genomic_DNA"/>
</dbReference>
<evidence type="ECO:0000313" key="3">
    <source>
        <dbReference type="Proteomes" id="UP000187209"/>
    </source>
</evidence>
<dbReference type="EMBL" id="MPUH01000583">
    <property type="protein sequence ID" value="OMJ77278.1"/>
    <property type="molecule type" value="Genomic_DNA"/>
</dbReference>
<dbReference type="AlphaFoldDB" id="A0A1R2BKJ2"/>
<keyword evidence="3" id="KW-1185">Reference proteome</keyword>
<organism evidence="2 3">
    <name type="scientific">Stentor coeruleus</name>
    <dbReference type="NCBI Taxonomy" id="5963"/>
    <lineage>
        <taxon>Eukaryota</taxon>
        <taxon>Sar</taxon>
        <taxon>Alveolata</taxon>
        <taxon>Ciliophora</taxon>
        <taxon>Postciliodesmatophora</taxon>
        <taxon>Heterotrichea</taxon>
        <taxon>Heterotrichida</taxon>
        <taxon>Stentoridae</taxon>
        <taxon>Stentor</taxon>
    </lineage>
</organism>
<protein>
    <submittedName>
        <fullName evidence="2">Uncharacterized protein</fullName>
    </submittedName>
</protein>
<gene>
    <name evidence="2" type="ORF">SteCoe_23145</name>
    <name evidence="1" type="ORF">SteCoe_36981</name>
</gene>